<comment type="caution">
    <text evidence="2">The sequence shown here is derived from an EMBL/GenBank/DDBJ whole genome shotgun (WGS) entry which is preliminary data.</text>
</comment>
<sequence>MHTTINTTQNNILVTDAAIDEQRIRLQNAQTDYKRYQELLKEEAVTPPAIRPGKNGLRSDTGTL</sequence>
<dbReference type="AlphaFoldDB" id="R5W2U4"/>
<dbReference type="Proteomes" id="UP000018372">
    <property type="component" value="Unassembled WGS sequence"/>
</dbReference>
<proteinExistence type="predicted"/>
<organism evidence="2 3">
    <name type="scientific">Phocaeicola plebeius CAG:211</name>
    <dbReference type="NCBI Taxonomy" id="1263052"/>
    <lineage>
        <taxon>Bacteria</taxon>
        <taxon>Pseudomonadati</taxon>
        <taxon>Bacteroidota</taxon>
        <taxon>Bacteroidia</taxon>
        <taxon>Bacteroidales</taxon>
        <taxon>Bacteroidaceae</taxon>
        <taxon>Phocaeicola</taxon>
    </lineage>
</organism>
<evidence type="ECO:0000313" key="2">
    <source>
        <dbReference type="EMBL" id="CCZ87052.1"/>
    </source>
</evidence>
<reference evidence="2" key="1">
    <citation type="submission" date="2012-11" db="EMBL/GenBank/DDBJ databases">
        <title>Dependencies among metagenomic species, viruses, plasmids and units of genetic variation.</title>
        <authorList>
            <person name="Nielsen H.B."/>
            <person name="Almeida M."/>
            <person name="Juncker A.S."/>
            <person name="Rasmussen S."/>
            <person name="Li J."/>
            <person name="Sunagawa S."/>
            <person name="Plichta D."/>
            <person name="Gautier L."/>
            <person name="Le Chatelier E."/>
            <person name="Peletier E."/>
            <person name="Bonde I."/>
            <person name="Nielsen T."/>
            <person name="Manichanh C."/>
            <person name="Arumugam M."/>
            <person name="Batto J."/>
            <person name="Santos M.B.Q.D."/>
            <person name="Blom N."/>
            <person name="Borruel N."/>
            <person name="Burgdorf K.S."/>
            <person name="Boumezbeur F."/>
            <person name="Casellas F."/>
            <person name="Dore J."/>
            <person name="Guarner F."/>
            <person name="Hansen T."/>
            <person name="Hildebrand F."/>
            <person name="Kaas R.S."/>
            <person name="Kennedy S."/>
            <person name="Kristiansen K."/>
            <person name="Kultima J.R."/>
            <person name="Leonard P."/>
            <person name="Levenez F."/>
            <person name="Lund O."/>
            <person name="Moumen B."/>
            <person name="Le Paslier D."/>
            <person name="Pons N."/>
            <person name="Pedersen O."/>
            <person name="Prifti E."/>
            <person name="Qin J."/>
            <person name="Raes J."/>
            <person name="Tap J."/>
            <person name="Tims S."/>
            <person name="Ussery D.W."/>
            <person name="Yamada T."/>
            <person name="MetaHit consortium"/>
            <person name="Renault P."/>
            <person name="Sicheritz-Ponten T."/>
            <person name="Bork P."/>
            <person name="Wang J."/>
            <person name="Brunak S."/>
            <person name="Ehrlich S.D."/>
        </authorList>
    </citation>
    <scope>NUCLEOTIDE SEQUENCE [LARGE SCALE GENOMIC DNA]</scope>
</reference>
<name>R5W2U4_9BACT</name>
<protein>
    <submittedName>
        <fullName evidence="2">Uncharacterized protein</fullName>
    </submittedName>
</protein>
<dbReference type="EMBL" id="CBAT010000106">
    <property type="protein sequence ID" value="CCZ87052.1"/>
    <property type="molecule type" value="Genomic_DNA"/>
</dbReference>
<evidence type="ECO:0000256" key="1">
    <source>
        <dbReference type="SAM" id="MobiDB-lite"/>
    </source>
</evidence>
<accession>R5W2U4</accession>
<evidence type="ECO:0000313" key="3">
    <source>
        <dbReference type="Proteomes" id="UP000018372"/>
    </source>
</evidence>
<feature type="region of interest" description="Disordered" evidence="1">
    <location>
        <begin position="44"/>
        <end position="64"/>
    </location>
</feature>
<gene>
    <name evidence="2" type="ORF">BN536_01885</name>
</gene>